<evidence type="ECO:0000256" key="1">
    <source>
        <dbReference type="SAM" id="MobiDB-lite"/>
    </source>
</evidence>
<gene>
    <name evidence="2" type="ORF">GQ26_0082130</name>
</gene>
<dbReference type="EMBL" id="JPOX01000008">
    <property type="protein sequence ID" value="KFX50033.1"/>
    <property type="molecule type" value="Genomic_DNA"/>
</dbReference>
<name>A0A093XXS1_TALMA</name>
<feature type="compositionally biased region" description="Basic and acidic residues" evidence="1">
    <location>
        <begin position="83"/>
        <end position="95"/>
    </location>
</feature>
<dbReference type="HOGENOM" id="CLU_1455318_0_0_1"/>
<protein>
    <submittedName>
        <fullName evidence="2">E3 ubiquitin-protein ligase CHFR</fullName>
    </submittedName>
</protein>
<organism evidence="2">
    <name type="scientific">Talaromyces marneffei PM1</name>
    <dbReference type="NCBI Taxonomy" id="1077442"/>
    <lineage>
        <taxon>Eukaryota</taxon>
        <taxon>Fungi</taxon>
        <taxon>Dikarya</taxon>
        <taxon>Ascomycota</taxon>
        <taxon>Pezizomycotina</taxon>
        <taxon>Eurotiomycetes</taxon>
        <taxon>Eurotiomycetidae</taxon>
        <taxon>Eurotiales</taxon>
        <taxon>Trichocomaceae</taxon>
        <taxon>Talaromyces</taxon>
        <taxon>Talaromyces sect. Talaromyces</taxon>
    </lineage>
</organism>
<evidence type="ECO:0000313" key="2">
    <source>
        <dbReference type="EMBL" id="KFX50033.1"/>
    </source>
</evidence>
<feature type="region of interest" description="Disordered" evidence="1">
    <location>
        <begin position="62"/>
        <end position="97"/>
    </location>
</feature>
<sequence>MTPLTAKALSDQEEFYSRKRVEIVQSHAVNVIHEEQVQKYFSQRGMEEGHDIMNGQGARVLGQGVNTGTTSGSGGGGGMSRDTTIRREASPRDNNEDLQNSLKMFAPRQPPPRGHEQPYEATGATPLERYLTPGDLNEVSYMRKPVMMQARCYGDMGSVEIRAHQAQVLVDKTTREGQTAKGSTRDGFVYK</sequence>
<proteinExistence type="predicted"/>
<reference evidence="2" key="1">
    <citation type="journal article" date="2014" name="PLoS Genet.">
        <title>Signature Gene Expression Reveals Novel Clues to the Molecular Mechanisms of Dimorphic Transition in Penicillium marneffei.</title>
        <authorList>
            <person name="Yang E."/>
            <person name="Wang G."/>
            <person name="Cai J."/>
            <person name="Woo P.C."/>
            <person name="Lau S.K."/>
            <person name="Yuen K.-Y."/>
            <person name="Chow W.-N."/>
            <person name="Lin X."/>
        </authorList>
    </citation>
    <scope>NUCLEOTIDE SEQUENCE [LARGE SCALE GENOMIC DNA]</scope>
    <source>
        <strain evidence="2">PM1</strain>
    </source>
</reference>
<comment type="caution">
    <text evidence="2">The sequence shown here is derived from an EMBL/GenBank/DDBJ whole genome shotgun (WGS) entry which is preliminary data.</text>
</comment>
<dbReference type="AlphaFoldDB" id="A0A093XXS1"/>
<accession>A0A093XXS1</accession>